<dbReference type="Gene3D" id="2.70.210.12">
    <property type="entry name" value="GTP1/OBG domain"/>
    <property type="match status" value="1"/>
</dbReference>
<feature type="binding site" evidence="9">
    <location>
        <begin position="210"/>
        <end position="213"/>
    </location>
    <ligand>
        <name>GTP</name>
        <dbReference type="ChEBI" id="CHEBI:37565"/>
    </ligand>
</feature>
<dbReference type="NCBIfam" id="NF008955">
    <property type="entry name" value="PRK12297.1"/>
    <property type="match status" value="1"/>
</dbReference>
<dbReference type="EMBL" id="CP003179">
    <property type="protein sequence ID" value="AEW06445.1"/>
    <property type="molecule type" value="Genomic_DNA"/>
</dbReference>
<dbReference type="PANTHER" id="PTHR11702">
    <property type="entry name" value="DEVELOPMENTALLY REGULATED GTP-BINDING PROTEIN-RELATED"/>
    <property type="match status" value="1"/>
</dbReference>
<dbReference type="AlphaFoldDB" id="G8U0A3"/>
<reference evidence="15" key="1">
    <citation type="submission" date="2011-12" db="EMBL/GenBank/DDBJ databases">
        <title>The complete genome of chromosome of Sulfobacillus acidophilus DSM 10332.</title>
        <authorList>
            <person name="Lucas S."/>
            <person name="Han J."/>
            <person name="Lapidus A."/>
            <person name="Bruce D."/>
            <person name="Goodwin L."/>
            <person name="Pitluck S."/>
            <person name="Peters L."/>
            <person name="Kyrpides N."/>
            <person name="Mavromatis K."/>
            <person name="Ivanova N."/>
            <person name="Mikhailova N."/>
            <person name="Chertkov O."/>
            <person name="Saunders E."/>
            <person name="Detter J.C."/>
            <person name="Tapia R."/>
            <person name="Han C."/>
            <person name="Land M."/>
            <person name="Hauser L."/>
            <person name="Markowitz V."/>
            <person name="Cheng J.-F."/>
            <person name="Hugenholtz P."/>
            <person name="Woyke T."/>
            <person name="Wu D."/>
            <person name="Pukall R."/>
            <person name="Gehrich-Schroeter G."/>
            <person name="Schneider S."/>
            <person name="Klenk H.-P."/>
            <person name="Eisen J.A."/>
        </authorList>
    </citation>
    <scope>NUCLEOTIDE SEQUENCE [LARGE SCALE GENOMIC DNA]</scope>
    <source>
        <strain evidence="15">ATCC 700253 / DSM 10332 / NAL</strain>
    </source>
</reference>
<dbReference type="NCBIfam" id="NF008954">
    <property type="entry name" value="PRK12296.1"/>
    <property type="match status" value="1"/>
</dbReference>
<dbReference type="GO" id="GO:0000287">
    <property type="term" value="F:magnesium ion binding"/>
    <property type="evidence" value="ECO:0007669"/>
    <property type="project" value="InterPro"/>
</dbReference>
<comment type="similarity">
    <text evidence="2 9">Belongs to the TRAFAC class OBG-HflX-like GTPase superfamily. OBG GTPase family.</text>
</comment>
<dbReference type="GO" id="GO:0042254">
    <property type="term" value="P:ribosome biogenesis"/>
    <property type="evidence" value="ECO:0007669"/>
    <property type="project" value="UniProtKB-UniRule"/>
</dbReference>
<evidence type="ECO:0000256" key="4">
    <source>
        <dbReference type="ARBA" id="ARBA00022723"/>
    </source>
</evidence>
<evidence type="ECO:0000256" key="5">
    <source>
        <dbReference type="ARBA" id="ARBA00022741"/>
    </source>
</evidence>
<dbReference type="PATRIC" id="fig|679936.5.peg.3079"/>
<comment type="subunit">
    <text evidence="9">Monomer.</text>
</comment>
<dbReference type="InterPro" id="IPR006073">
    <property type="entry name" value="GTP-bd"/>
</dbReference>
<dbReference type="SUPFAM" id="SSF82051">
    <property type="entry name" value="Obg GTP-binding protein N-terminal domain"/>
    <property type="match status" value="1"/>
</dbReference>
<keyword evidence="6 9" id="KW-0378">Hydrolase</keyword>
<evidence type="ECO:0000256" key="6">
    <source>
        <dbReference type="ARBA" id="ARBA00022801"/>
    </source>
</evidence>
<evidence type="ECO:0000256" key="9">
    <source>
        <dbReference type="HAMAP-Rule" id="MF_01454"/>
    </source>
</evidence>
<protein>
    <recommendedName>
        <fullName evidence="9">GTPase Obg</fullName>
        <ecNumber evidence="9">3.6.5.-</ecNumber>
    </recommendedName>
    <alternativeName>
        <fullName evidence="9">GTP-binding protein Obg</fullName>
    </alternativeName>
</protein>
<evidence type="ECO:0000259" key="13">
    <source>
        <dbReference type="PROSITE" id="PS51883"/>
    </source>
</evidence>
<dbReference type="GO" id="GO:0005525">
    <property type="term" value="F:GTP binding"/>
    <property type="evidence" value="ECO:0007669"/>
    <property type="project" value="UniProtKB-UniRule"/>
</dbReference>
<dbReference type="InterPro" id="IPR015349">
    <property type="entry name" value="OCT_dom"/>
</dbReference>
<dbReference type="InterPro" id="IPR006074">
    <property type="entry name" value="GTP1-OBG_CS"/>
</dbReference>
<dbReference type="NCBIfam" id="TIGR02729">
    <property type="entry name" value="Obg_CgtA"/>
    <property type="match status" value="1"/>
</dbReference>
<dbReference type="CDD" id="cd01898">
    <property type="entry name" value="Obg"/>
    <property type="match status" value="1"/>
</dbReference>
<evidence type="ECO:0000256" key="1">
    <source>
        <dbReference type="ARBA" id="ARBA00001946"/>
    </source>
</evidence>
<feature type="binding site" evidence="9">
    <location>
        <begin position="280"/>
        <end position="283"/>
    </location>
    <ligand>
        <name>GTP</name>
        <dbReference type="ChEBI" id="CHEBI:37565"/>
    </ligand>
</feature>
<dbReference type="InterPro" id="IPR036346">
    <property type="entry name" value="GTP-bd_prot_GTP1/OBG_C_sf"/>
</dbReference>
<dbReference type="PROSITE" id="PS51881">
    <property type="entry name" value="OCT"/>
    <property type="match status" value="1"/>
</dbReference>
<evidence type="ECO:0000259" key="11">
    <source>
        <dbReference type="PROSITE" id="PS51710"/>
    </source>
</evidence>
<dbReference type="HAMAP" id="MF_01454">
    <property type="entry name" value="GTPase_Obg"/>
    <property type="match status" value="1"/>
</dbReference>
<organism evidence="14 15">
    <name type="scientific">Sulfobacillus acidophilus (strain ATCC 700253 / DSM 10332 / NAL)</name>
    <dbReference type="NCBI Taxonomy" id="679936"/>
    <lineage>
        <taxon>Bacteria</taxon>
        <taxon>Bacillati</taxon>
        <taxon>Bacillota</taxon>
        <taxon>Clostridia</taxon>
        <taxon>Eubacteriales</taxon>
        <taxon>Clostridiales Family XVII. Incertae Sedis</taxon>
        <taxon>Sulfobacillus</taxon>
    </lineage>
</organism>
<feature type="binding site" evidence="9">
    <location>
        <begin position="307"/>
        <end position="309"/>
    </location>
    <ligand>
        <name>GTP</name>
        <dbReference type="ChEBI" id="CHEBI:37565"/>
    </ligand>
</feature>
<dbReference type="InterPro" id="IPR027417">
    <property type="entry name" value="P-loop_NTPase"/>
</dbReference>
<dbReference type="InterPro" id="IPR014100">
    <property type="entry name" value="GTP-bd_Obg/CgtA"/>
</dbReference>
<dbReference type="PROSITE" id="PS51883">
    <property type="entry name" value="OBG"/>
    <property type="match status" value="1"/>
</dbReference>
<dbReference type="Gene3D" id="3.40.50.300">
    <property type="entry name" value="P-loop containing nucleotide triphosphate hydrolases"/>
    <property type="match status" value="1"/>
</dbReference>
<dbReference type="SUPFAM" id="SSF102741">
    <property type="entry name" value="Obg GTP-binding protein C-terminal domain"/>
    <property type="match status" value="1"/>
</dbReference>
<dbReference type="InterPro" id="IPR036726">
    <property type="entry name" value="GTP1_OBG_dom_sf"/>
</dbReference>
<evidence type="ECO:0000256" key="2">
    <source>
        <dbReference type="ARBA" id="ARBA00007699"/>
    </source>
</evidence>
<keyword evidence="15" id="KW-1185">Reference proteome</keyword>
<feature type="domain" description="Obg" evidence="13">
    <location>
        <begin position="1"/>
        <end position="157"/>
    </location>
</feature>
<feature type="domain" description="OCT" evidence="12">
    <location>
        <begin position="339"/>
        <end position="415"/>
    </location>
</feature>
<evidence type="ECO:0000256" key="8">
    <source>
        <dbReference type="ARBA" id="ARBA00023134"/>
    </source>
</evidence>
<evidence type="ECO:0000256" key="10">
    <source>
        <dbReference type="SAM" id="MobiDB-lite"/>
    </source>
</evidence>
<dbReference type="PROSITE" id="PS51710">
    <property type="entry name" value="G_OBG"/>
    <property type="match status" value="1"/>
</dbReference>
<dbReference type="PROSITE" id="PS00905">
    <property type="entry name" value="GTP1_OBG"/>
    <property type="match status" value="1"/>
</dbReference>
<dbReference type="Pfam" id="PF01926">
    <property type="entry name" value="MMR_HSR1"/>
    <property type="match status" value="1"/>
</dbReference>
<keyword evidence="3 9" id="KW-0963">Cytoplasm</keyword>
<dbReference type="PRINTS" id="PR00326">
    <property type="entry name" value="GTP1OBG"/>
</dbReference>
<comment type="cofactor">
    <cofactor evidence="1 9">
        <name>Mg(2+)</name>
        <dbReference type="ChEBI" id="CHEBI:18420"/>
    </cofactor>
</comment>
<keyword evidence="4 9" id="KW-0479">Metal-binding</keyword>
<feature type="binding site" evidence="9">
    <location>
        <position position="191"/>
    </location>
    <ligand>
        <name>Mg(2+)</name>
        <dbReference type="ChEBI" id="CHEBI:18420"/>
    </ligand>
</feature>
<dbReference type="EC" id="3.6.5.-" evidence="9"/>
<dbReference type="Pfam" id="PF01018">
    <property type="entry name" value="GTP1_OBG"/>
    <property type="match status" value="1"/>
</dbReference>
<dbReference type="SUPFAM" id="SSF52540">
    <property type="entry name" value="P-loop containing nucleoside triphosphate hydrolases"/>
    <property type="match status" value="1"/>
</dbReference>
<name>G8U0A3_SULAD</name>
<dbReference type="Proteomes" id="UP000005439">
    <property type="component" value="Chromosome"/>
</dbReference>
<evidence type="ECO:0000313" key="15">
    <source>
        <dbReference type="Proteomes" id="UP000005439"/>
    </source>
</evidence>
<evidence type="ECO:0000256" key="3">
    <source>
        <dbReference type="ARBA" id="ARBA00022490"/>
    </source>
</evidence>
<comment type="function">
    <text evidence="9">An essential GTPase which binds GTP, GDP and possibly (p)ppGpp with moderate affinity, with high nucleotide exchange rates and a fairly low GTP hydrolysis rate. Plays a role in control of the cell cycle, stress response, ribosome biogenesis and in those bacteria that undergo differentiation, in morphogenesis control.</text>
</comment>
<accession>G8U0A3</accession>
<dbReference type="FunFam" id="2.70.210.12:FF:000001">
    <property type="entry name" value="GTPase Obg"/>
    <property type="match status" value="1"/>
</dbReference>
<feature type="domain" description="OBG-type G" evidence="11">
    <location>
        <begin position="158"/>
        <end position="326"/>
    </location>
</feature>
<feature type="binding site" evidence="9">
    <location>
        <begin position="164"/>
        <end position="171"/>
    </location>
    <ligand>
        <name>GTP</name>
        <dbReference type="ChEBI" id="CHEBI:37565"/>
    </ligand>
</feature>
<feature type="binding site" evidence="9">
    <location>
        <begin position="189"/>
        <end position="193"/>
    </location>
    <ligand>
        <name>GTP</name>
        <dbReference type="ChEBI" id="CHEBI:37565"/>
    </ligand>
</feature>
<dbReference type="InterPro" id="IPR045086">
    <property type="entry name" value="OBG_GTPase"/>
</dbReference>
<dbReference type="KEGG" id="sap:Sulac_2984"/>
<keyword evidence="7 9" id="KW-0460">Magnesium</keyword>
<evidence type="ECO:0000256" key="7">
    <source>
        <dbReference type="ARBA" id="ARBA00022842"/>
    </source>
</evidence>
<keyword evidence="5 9" id="KW-0547">Nucleotide-binding</keyword>
<dbReference type="NCBIfam" id="NF008956">
    <property type="entry name" value="PRK12299.1"/>
    <property type="match status" value="1"/>
</dbReference>
<dbReference type="InterPro" id="IPR031167">
    <property type="entry name" value="G_OBG"/>
</dbReference>
<dbReference type="HOGENOM" id="CLU_011747_2_1_9"/>
<feature type="binding site" evidence="9">
    <location>
        <position position="171"/>
    </location>
    <ligand>
        <name>Mg(2+)</name>
        <dbReference type="ChEBI" id="CHEBI:18420"/>
    </ligand>
</feature>
<comment type="subcellular location">
    <subcellularLocation>
        <location evidence="9">Cytoplasm</location>
    </subcellularLocation>
</comment>
<evidence type="ECO:0000259" key="12">
    <source>
        <dbReference type="PROSITE" id="PS51881"/>
    </source>
</evidence>
<dbReference type="GO" id="GO:0003924">
    <property type="term" value="F:GTPase activity"/>
    <property type="evidence" value="ECO:0007669"/>
    <property type="project" value="UniProtKB-UniRule"/>
</dbReference>
<evidence type="ECO:0000313" key="14">
    <source>
        <dbReference type="EMBL" id="AEW06445.1"/>
    </source>
</evidence>
<dbReference type="InterPro" id="IPR006169">
    <property type="entry name" value="GTP1_OBG_dom"/>
</dbReference>
<sequence length="428" mass="46149">MFVDEVTIFVQAGNGGNGAVAFRREKYVPNGGPAGGDGGRGGDIIFQVDPGLNTLMDFRHQRHFRAPNGEPGGNNRKHGADGEDVVVRVPPGTLVTTEDGTVLADLVHPGESAVIAKGGRGGLGNVHFSSSTHRVPKVAERGQPGESRWVKLELNLLADVGLVGFPNAGKSTLISTVSQARPKIADYPFTTLVPNLGVVTGYGDPFVMADVPGLIEGAHTGAGLGHTFLRHLKRTRILLHLVDMSPDTGRDPVNDYRIIQHELKAFSPELAERPMVVVGTKMDIPGSQAVLDAFQKALPAVTVFPISSVTGEGVASLMWEVRRLLIENPPIPPVRQEVTVKPVVRGFRVVADDEGFRLVGDVEERAAMTLWGNPHAEAYFCEYLRRRGVPEALRRQEVPDKTAIKVGEGTVYWVDGDLVPTPPDDYPE</sequence>
<dbReference type="STRING" id="679936.Sulac_2984"/>
<reference evidence="14 15" key="2">
    <citation type="journal article" date="2012" name="Stand. Genomic Sci.">
        <title>Complete genome sequence of the moderately thermophilic mineral-sulfide-oxidizing firmicute Sulfobacillus acidophilus type strain (NAL(T)).</title>
        <authorList>
            <person name="Anderson I."/>
            <person name="Chertkov O."/>
            <person name="Chen A."/>
            <person name="Saunders E."/>
            <person name="Lapidus A."/>
            <person name="Nolan M."/>
            <person name="Lucas S."/>
            <person name="Hammon N."/>
            <person name="Deshpande S."/>
            <person name="Cheng J.F."/>
            <person name="Han C."/>
            <person name="Tapia R."/>
            <person name="Goodwin L.A."/>
            <person name="Pitluck S."/>
            <person name="Liolios K."/>
            <person name="Pagani I."/>
            <person name="Ivanova N."/>
            <person name="Mikhailova N."/>
            <person name="Pati A."/>
            <person name="Palaniappan K."/>
            <person name="Land M."/>
            <person name="Pan C."/>
            <person name="Rohde M."/>
            <person name="Pukall R."/>
            <person name="Goker M."/>
            <person name="Detter J.C."/>
            <person name="Woyke T."/>
            <person name="Bristow J."/>
            <person name="Eisen J.A."/>
            <person name="Markowitz V."/>
            <person name="Hugenholtz P."/>
            <person name="Kyrpides N.C."/>
            <person name="Klenk H.P."/>
            <person name="Mavromatis K."/>
        </authorList>
    </citation>
    <scope>NUCLEOTIDE SEQUENCE [LARGE SCALE GENOMIC DNA]</scope>
    <source>
        <strain evidence="15">ATCC 700253 / DSM 10332 / NAL</strain>
    </source>
</reference>
<proteinExistence type="inferred from homology"/>
<keyword evidence="8 9" id="KW-0342">GTP-binding</keyword>
<dbReference type="PANTHER" id="PTHR11702:SF31">
    <property type="entry name" value="MITOCHONDRIAL RIBOSOME-ASSOCIATED GTPASE 2"/>
    <property type="match status" value="1"/>
</dbReference>
<feature type="region of interest" description="Disordered" evidence="10">
    <location>
        <begin position="64"/>
        <end position="83"/>
    </location>
</feature>
<gene>
    <name evidence="9" type="primary">obg</name>
    <name evidence="14" type="ordered locus">Sulac_2984</name>
</gene>
<dbReference type="GO" id="GO:0005737">
    <property type="term" value="C:cytoplasm"/>
    <property type="evidence" value="ECO:0007669"/>
    <property type="project" value="UniProtKB-SubCell"/>
</dbReference>